<name>A0A0E3JX91_CLOSL</name>
<reference evidence="1 2" key="1">
    <citation type="journal article" date="2015" name="J. Biotechnol.">
        <title>Complete genome sequence of a malodorant-producing acetogen, Clostridium scatologenes ATCC 25775(T).</title>
        <authorList>
            <person name="Zhu Z."/>
            <person name="Guo T."/>
            <person name="Zheng H."/>
            <person name="Song T."/>
            <person name="Ouyang P."/>
            <person name="Xie J."/>
        </authorList>
    </citation>
    <scope>NUCLEOTIDE SEQUENCE [LARGE SCALE GENOMIC DNA]</scope>
    <source>
        <strain evidence="1 2">ATCC 25775</strain>
    </source>
</reference>
<protein>
    <submittedName>
        <fullName evidence="1">Uncharacterized protein</fullName>
    </submittedName>
</protein>
<organism evidence="1 2">
    <name type="scientific">Clostridium scatologenes</name>
    <dbReference type="NCBI Taxonomy" id="1548"/>
    <lineage>
        <taxon>Bacteria</taxon>
        <taxon>Bacillati</taxon>
        <taxon>Bacillota</taxon>
        <taxon>Clostridia</taxon>
        <taxon>Eubacteriales</taxon>
        <taxon>Clostridiaceae</taxon>
        <taxon>Clostridium</taxon>
    </lineage>
</organism>
<dbReference type="Proteomes" id="UP000033115">
    <property type="component" value="Chromosome"/>
</dbReference>
<accession>A0A0E3JX91</accession>
<dbReference type="STRING" id="1548.CSCA_0780"/>
<dbReference type="EMBL" id="CP009933">
    <property type="protein sequence ID" value="AKA67905.1"/>
    <property type="molecule type" value="Genomic_DNA"/>
</dbReference>
<sequence>MQYGSNYKNAKESKINTTELFNIKDENTDTQTRENLTKGVKL</sequence>
<gene>
    <name evidence="1" type="ORF">CSCA_0780</name>
</gene>
<proteinExistence type="predicted"/>
<evidence type="ECO:0000313" key="1">
    <source>
        <dbReference type="EMBL" id="AKA67905.1"/>
    </source>
</evidence>
<dbReference type="RefSeq" id="WP_278280486.1">
    <property type="nucleotide sequence ID" value="NZ_CP009933.1"/>
</dbReference>
<keyword evidence="2" id="KW-1185">Reference proteome</keyword>
<dbReference type="KEGG" id="csq:CSCA_0780"/>
<dbReference type="HOGENOM" id="CLU_3249690_0_0_9"/>
<evidence type="ECO:0000313" key="2">
    <source>
        <dbReference type="Proteomes" id="UP000033115"/>
    </source>
</evidence>
<dbReference type="AlphaFoldDB" id="A0A0E3JX91"/>